<evidence type="ECO:0000256" key="2">
    <source>
        <dbReference type="PROSITE-ProRule" id="PRU00335"/>
    </source>
</evidence>
<dbReference type="AlphaFoldDB" id="A0A0R2U4Z1"/>
<proteinExistence type="predicted"/>
<evidence type="ECO:0000313" key="5">
    <source>
        <dbReference type="Proteomes" id="UP000051027"/>
    </source>
</evidence>
<evidence type="ECO:0000259" key="3">
    <source>
        <dbReference type="PROSITE" id="PS50977"/>
    </source>
</evidence>
<sequence>MVEALGNKTRQANKVLRRERILKIAMLQIATSGYEEFTLSKLAAKAGVSSPTIHNLFGKKDDMTKEIANKMMEIREVAEVMMASPALGDPIKNIAFTLSIVRKTYEHQDTYRAAMMIADKTGAFNDPESMIGQYSLRARVFLEQGCTAALAQGYLLGNIETSVLVDSIFHSHRRARQDWVLGHIDFEEYCHMISRDMLLTYAADASPECYKRLCKEIKRVSSK</sequence>
<dbReference type="SUPFAM" id="SSF46689">
    <property type="entry name" value="Homeodomain-like"/>
    <property type="match status" value="1"/>
</dbReference>
<dbReference type="InterPro" id="IPR001647">
    <property type="entry name" value="HTH_TetR"/>
</dbReference>
<reference evidence="4 5" key="1">
    <citation type="submission" date="2015-10" db="EMBL/GenBank/DDBJ databases">
        <title>Metagenome-Assembled Genomes uncover a global brackish microbiome.</title>
        <authorList>
            <person name="Hugerth L.W."/>
            <person name="Larsson J."/>
            <person name="Alneberg J."/>
            <person name="Lindh M.V."/>
            <person name="Legrand C."/>
            <person name="Pinhassi J."/>
            <person name="Andersson A.F."/>
        </authorList>
    </citation>
    <scope>NUCLEOTIDE SEQUENCE [LARGE SCALE GENOMIC DNA]</scope>
    <source>
        <strain evidence="4">BACL1 MAG-120820-bin45</strain>
    </source>
</reference>
<dbReference type="Gene3D" id="1.10.357.10">
    <property type="entry name" value="Tetracycline Repressor, domain 2"/>
    <property type="match status" value="1"/>
</dbReference>
<evidence type="ECO:0000256" key="1">
    <source>
        <dbReference type="ARBA" id="ARBA00023125"/>
    </source>
</evidence>
<dbReference type="GO" id="GO:0003677">
    <property type="term" value="F:DNA binding"/>
    <property type="evidence" value="ECO:0007669"/>
    <property type="project" value="UniProtKB-UniRule"/>
</dbReference>
<keyword evidence="1 2" id="KW-0238">DNA-binding</keyword>
<accession>A0A0R2U4Z1</accession>
<feature type="DNA-binding region" description="H-T-H motif" evidence="2">
    <location>
        <begin position="38"/>
        <end position="57"/>
    </location>
</feature>
<dbReference type="InterPro" id="IPR009057">
    <property type="entry name" value="Homeodomain-like_sf"/>
</dbReference>
<feature type="domain" description="HTH tetR-type" evidence="3">
    <location>
        <begin position="15"/>
        <end position="75"/>
    </location>
</feature>
<gene>
    <name evidence="4" type="ORF">ABS10_07240</name>
</gene>
<dbReference type="EMBL" id="LICS01000130">
    <property type="protein sequence ID" value="KRO94040.1"/>
    <property type="molecule type" value="Genomic_DNA"/>
</dbReference>
<dbReference type="Proteomes" id="UP000051027">
    <property type="component" value="Unassembled WGS sequence"/>
</dbReference>
<protein>
    <recommendedName>
        <fullName evidence="3">HTH tetR-type domain-containing protein</fullName>
    </recommendedName>
</protein>
<name>A0A0R2U4Z1_9GAMM</name>
<dbReference type="Pfam" id="PF00440">
    <property type="entry name" value="TetR_N"/>
    <property type="match status" value="1"/>
</dbReference>
<comment type="caution">
    <text evidence="4">The sequence shown here is derived from an EMBL/GenBank/DDBJ whole genome shotgun (WGS) entry which is preliminary data.</text>
</comment>
<dbReference type="PROSITE" id="PS50977">
    <property type="entry name" value="HTH_TETR_2"/>
    <property type="match status" value="1"/>
</dbReference>
<organism evidence="4 5">
    <name type="scientific">SAR86 cluster bacterium BACL1 MAG-120820-bin45</name>
    <dbReference type="NCBI Taxonomy" id="1655612"/>
    <lineage>
        <taxon>Bacteria</taxon>
        <taxon>Pseudomonadati</taxon>
        <taxon>Pseudomonadota</taxon>
        <taxon>Gammaproteobacteria</taxon>
        <taxon>SAR86 cluster</taxon>
    </lineage>
</organism>
<evidence type="ECO:0000313" key="4">
    <source>
        <dbReference type="EMBL" id="KRO94040.1"/>
    </source>
</evidence>